<reference evidence="4" key="1">
    <citation type="submission" date="2025-08" db="UniProtKB">
        <authorList>
            <consortium name="RefSeq"/>
        </authorList>
    </citation>
    <scope>IDENTIFICATION</scope>
</reference>
<dbReference type="RefSeq" id="XP_016971049.2">
    <property type="nucleotide sequence ID" value="XM_017115560.2"/>
</dbReference>
<proteinExistence type="predicted"/>
<feature type="signal peptide" evidence="2">
    <location>
        <begin position="1"/>
        <end position="24"/>
    </location>
</feature>
<dbReference type="Pfam" id="PF00147">
    <property type="entry name" value="Fibrinogen_C"/>
    <property type="match status" value="1"/>
</dbReference>
<dbReference type="Gene3D" id="3.90.215.10">
    <property type="entry name" value="Gamma Fibrinogen, chain A, domain 1"/>
    <property type="match status" value="1"/>
</dbReference>
<gene>
    <name evidence="4" type="primary">LOC108038740</name>
</gene>
<dbReference type="PANTHER" id="PTHR19143:SF327">
    <property type="entry name" value="FI21813P1-RELATED"/>
    <property type="match status" value="1"/>
</dbReference>
<dbReference type="InterPro" id="IPR036056">
    <property type="entry name" value="Fibrinogen-like_C"/>
</dbReference>
<evidence type="ECO:0000256" key="2">
    <source>
        <dbReference type="SAM" id="SignalP"/>
    </source>
</evidence>
<dbReference type="PANTHER" id="PTHR19143">
    <property type="entry name" value="FIBRINOGEN/TENASCIN/ANGIOPOEITIN"/>
    <property type="match status" value="1"/>
</dbReference>
<accession>A0A6P4E3N3</accession>
<dbReference type="InterPro" id="IPR050373">
    <property type="entry name" value="Fibrinogen_C-term_domain"/>
</dbReference>
<feature type="region of interest" description="Disordered" evidence="1">
    <location>
        <begin position="33"/>
        <end position="55"/>
    </location>
</feature>
<evidence type="ECO:0000259" key="3">
    <source>
        <dbReference type="PROSITE" id="PS51406"/>
    </source>
</evidence>
<dbReference type="SUPFAM" id="SSF56496">
    <property type="entry name" value="Fibrinogen C-terminal domain-like"/>
    <property type="match status" value="1"/>
</dbReference>
<protein>
    <submittedName>
        <fullName evidence="4">Angiopoietin-4 isoform X1</fullName>
    </submittedName>
</protein>
<dbReference type="AlphaFoldDB" id="A0A6P4E3N3"/>
<keyword evidence="2" id="KW-0732">Signal</keyword>
<dbReference type="GeneID" id="108038740"/>
<dbReference type="CDD" id="cd00087">
    <property type="entry name" value="FReD"/>
    <property type="match status" value="1"/>
</dbReference>
<name>A0A6P4E3N3_DRORH</name>
<dbReference type="OrthoDB" id="6145874at2759"/>
<dbReference type="PROSITE" id="PS51406">
    <property type="entry name" value="FIBRINOGEN_C_2"/>
    <property type="match status" value="1"/>
</dbReference>
<organism evidence="4">
    <name type="scientific">Drosophila rhopaloa</name>
    <name type="common">Fruit fly</name>
    <dbReference type="NCBI Taxonomy" id="1041015"/>
    <lineage>
        <taxon>Eukaryota</taxon>
        <taxon>Metazoa</taxon>
        <taxon>Ecdysozoa</taxon>
        <taxon>Arthropoda</taxon>
        <taxon>Hexapoda</taxon>
        <taxon>Insecta</taxon>
        <taxon>Pterygota</taxon>
        <taxon>Neoptera</taxon>
        <taxon>Endopterygota</taxon>
        <taxon>Diptera</taxon>
        <taxon>Brachycera</taxon>
        <taxon>Muscomorpha</taxon>
        <taxon>Ephydroidea</taxon>
        <taxon>Drosophilidae</taxon>
        <taxon>Drosophila</taxon>
        <taxon>Sophophora</taxon>
    </lineage>
</organism>
<dbReference type="InterPro" id="IPR014716">
    <property type="entry name" value="Fibrinogen_a/b/g_C_1"/>
</dbReference>
<dbReference type="InterPro" id="IPR002181">
    <property type="entry name" value="Fibrinogen_a/b/g_C_dom"/>
</dbReference>
<dbReference type="RefSeq" id="XP_016971049.1">
    <property type="nucleotide sequence ID" value="XM_017115560.1"/>
</dbReference>
<sequence>MMRAQLMVMAIVLVMTAICGFATGALLEVTDAPAPSTTTQKWQRDSNFRGSVSSTSMPRVDYKDLMSNLHDRVGVLVTLDEDQRNRLEAIDKKLDLLRESNADRMESIKAQQLDFKLRLDSFEHIQRLSRETLDEIKGETDHISGPRRVRESKHKLNNRKKMNALSRPIRDVSQDGSTGGSYNPSVIDSNRLDSLATLLTSTRLGVRSAQLEVTNLSWKIRAQNKLVQELALLIRNSHNPTGSSHSLPTPDSCEYYELGHDGILKIKLTPTSDSFYVSCEKDWTVILSRTSDDVSFERGWQDYKEGFGNVAGDFFIGLIKLNALTSSALHELRIEMEDYTGVKANATYSLFAIGGESELFPLSLLGKFNASMTDTAGDALSYHAGAKFSTLDNDNDNCLDCNCAMRHKGAGWYINCATSNSFGQHFPERFAEAGETGIFWDTFRGRDYSVKKIRWMIRAIKASDVL</sequence>
<evidence type="ECO:0000256" key="1">
    <source>
        <dbReference type="SAM" id="MobiDB-lite"/>
    </source>
</evidence>
<evidence type="ECO:0000313" key="4">
    <source>
        <dbReference type="RefSeq" id="XP_016971049.1"/>
    </source>
</evidence>
<feature type="chain" id="PRO_5027664757" evidence="2">
    <location>
        <begin position="25"/>
        <end position="466"/>
    </location>
</feature>
<dbReference type="SMART" id="SM00186">
    <property type="entry name" value="FBG"/>
    <property type="match status" value="1"/>
</dbReference>
<feature type="domain" description="Fibrinogen C-terminal" evidence="3">
    <location>
        <begin position="244"/>
        <end position="461"/>
    </location>
</feature>
<dbReference type="GO" id="GO:0005615">
    <property type="term" value="C:extracellular space"/>
    <property type="evidence" value="ECO:0007669"/>
    <property type="project" value="TreeGrafter"/>
</dbReference>